<dbReference type="PROSITE" id="PS00816">
    <property type="entry name" value="AIPM_HOMOCIT_SYNTH_2"/>
    <property type="match status" value="1"/>
</dbReference>
<dbReference type="InterPro" id="IPR013785">
    <property type="entry name" value="Aldolase_TIM"/>
</dbReference>
<dbReference type="Gene3D" id="3.20.20.70">
    <property type="entry name" value="Aldolase class I"/>
    <property type="match status" value="1"/>
</dbReference>
<accession>R9GRF6</accession>
<organism evidence="5 6">
    <name type="scientific">Arcticibacter svalbardensis MN12-7</name>
    <dbReference type="NCBI Taxonomy" id="1150600"/>
    <lineage>
        <taxon>Bacteria</taxon>
        <taxon>Pseudomonadati</taxon>
        <taxon>Bacteroidota</taxon>
        <taxon>Sphingobacteriia</taxon>
        <taxon>Sphingobacteriales</taxon>
        <taxon>Sphingobacteriaceae</taxon>
        <taxon>Arcticibacter</taxon>
    </lineage>
</organism>
<evidence type="ECO:0000313" key="5">
    <source>
        <dbReference type="EMBL" id="EOR94273.1"/>
    </source>
</evidence>
<evidence type="ECO:0000256" key="2">
    <source>
        <dbReference type="ARBA" id="ARBA00022679"/>
    </source>
</evidence>
<dbReference type="CDD" id="cd07939">
    <property type="entry name" value="DRE_TIM_NifV"/>
    <property type="match status" value="1"/>
</dbReference>
<dbReference type="InterPro" id="IPR002034">
    <property type="entry name" value="AIPM/Hcit_synth_CS"/>
</dbReference>
<dbReference type="InterPro" id="IPR013477">
    <property type="entry name" value="NifV/FrbC"/>
</dbReference>
<comment type="caution">
    <text evidence="5">The sequence shown here is derived from an EMBL/GenBank/DDBJ whole genome shotgun (WGS) entry which is preliminary data.</text>
</comment>
<proteinExistence type="inferred from homology"/>
<dbReference type="RefSeq" id="WP_016195745.1">
    <property type="nucleotide sequence ID" value="NZ_AQPN01000090.1"/>
</dbReference>
<sequence>MGNDRGIFNTLLIDTTLRDGEQAPGVVFDLNDKIRIACLLEQAGIKEVELGTPVMGSREVNDIKTIVELGLNFRSTAWCRANRLDLDAALKTGVNSVNISFPVSPILLKALGKNYHWVIENLRDLVRYASDHFEYIAIGAQDASRAEFSFLSYFLAEANRVGASRLRIADTVGLLTPLSTMELFTKVRKILPDVSLEFHGHNDLGMATANTLTALQTGADAASLTVNGLGERAGNAALEELVMALDLGGKMEHGIHTEVLNELCMEVSKASGIPIHDHKAITGSKVLSHESGIHTSCLLANRETYQIIDPEKIGRPQGEFVFGKHSGTAALISFLNSKAIAINKAESVSLLHVIKEMSCRLKRSLSQLEVQNLYLNKEYVINS</sequence>
<dbReference type="Pfam" id="PF22617">
    <property type="entry name" value="HCS_D2"/>
    <property type="match status" value="1"/>
</dbReference>
<dbReference type="GO" id="GO:0004410">
    <property type="term" value="F:homocitrate synthase activity"/>
    <property type="evidence" value="ECO:0007669"/>
    <property type="project" value="UniProtKB-EC"/>
</dbReference>
<dbReference type="InterPro" id="IPR000891">
    <property type="entry name" value="PYR_CT"/>
</dbReference>
<keyword evidence="2 3" id="KW-0808">Transferase</keyword>
<dbReference type="Pfam" id="PF00682">
    <property type="entry name" value="HMGL-like"/>
    <property type="match status" value="1"/>
</dbReference>
<dbReference type="EMBL" id="AQPN01000090">
    <property type="protein sequence ID" value="EOR94273.1"/>
    <property type="molecule type" value="Genomic_DNA"/>
</dbReference>
<gene>
    <name evidence="5" type="ORF">ADIARSV_2514</name>
</gene>
<keyword evidence="6" id="KW-1185">Reference proteome</keyword>
<dbReference type="SUPFAM" id="SSF51569">
    <property type="entry name" value="Aldolase"/>
    <property type="match status" value="1"/>
</dbReference>
<name>R9GRF6_9SPHI</name>
<keyword evidence="5" id="KW-0012">Acyltransferase</keyword>
<dbReference type="InterPro" id="IPR054691">
    <property type="entry name" value="LeuA/HCS_post-cat"/>
</dbReference>
<dbReference type="eggNOG" id="COG0119">
    <property type="taxonomic scope" value="Bacteria"/>
</dbReference>
<dbReference type="PANTHER" id="PTHR42880:SF1">
    <property type="entry name" value="ISOPROPYLMALATE_HOMOCITRATE_CITRAMALATE SYNTHASE FAMILY PROTEIN"/>
    <property type="match status" value="1"/>
</dbReference>
<dbReference type="EC" id="2.3.3.14" evidence="5"/>
<dbReference type="PATRIC" id="fig|1150600.3.peg.2487"/>
<dbReference type="PROSITE" id="PS00815">
    <property type="entry name" value="AIPM_HOMOCIT_SYNTH_1"/>
    <property type="match status" value="1"/>
</dbReference>
<reference evidence="5 6" key="1">
    <citation type="journal article" date="2013" name="Genome Announc.">
        <title>Draft Genome Sequence of Arcticibacter svalbardensis Strain MN12-7T, a Member of the Family Sphingobacteriaceae Isolated from an Arctic Soil Sample.</title>
        <authorList>
            <person name="Shivaji S."/>
            <person name="Ara S."/>
            <person name="Prasad S."/>
            <person name="Manasa B.P."/>
            <person name="Begum Z."/>
            <person name="Singh A."/>
            <person name="Kumar Pinnaka A."/>
        </authorList>
    </citation>
    <scope>NUCLEOTIDE SEQUENCE [LARGE SCALE GENOMIC DNA]</scope>
    <source>
        <strain evidence="5 6">MN12-7</strain>
    </source>
</reference>
<dbReference type="Proteomes" id="UP000014174">
    <property type="component" value="Unassembled WGS sequence"/>
</dbReference>
<comment type="similarity">
    <text evidence="1 3">Belongs to the alpha-IPM synthase/homocitrate synthase family.</text>
</comment>
<dbReference type="AlphaFoldDB" id="R9GRF6"/>
<dbReference type="STRING" id="1150600.ADIARSV_2514"/>
<evidence type="ECO:0000259" key="4">
    <source>
        <dbReference type="PROSITE" id="PS50991"/>
    </source>
</evidence>
<evidence type="ECO:0000256" key="3">
    <source>
        <dbReference type="RuleBase" id="RU003523"/>
    </source>
</evidence>
<protein>
    <submittedName>
        <fullName evidence="5">Homocitrate synthase</fullName>
        <ecNumber evidence="5">2.3.3.14</ecNumber>
    </submittedName>
</protein>
<dbReference type="PROSITE" id="PS50991">
    <property type="entry name" value="PYR_CT"/>
    <property type="match status" value="1"/>
</dbReference>
<dbReference type="GO" id="GO:0019752">
    <property type="term" value="P:carboxylic acid metabolic process"/>
    <property type="evidence" value="ECO:0007669"/>
    <property type="project" value="InterPro"/>
</dbReference>
<evidence type="ECO:0000256" key="1">
    <source>
        <dbReference type="ARBA" id="ARBA00006154"/>
    </source>
</evidence>
<dbReference type="PANTHER" id="PTHR42880">
    <property type="entry name" value="HOMOCITRATE SYNTHASE"/>
    <property type="match status" value="1"/>
</dbReference>
<dbReference type="OrthoDB" id="9804858at2"/>
<dbReference type="Gene3D" id="1.10.238.260">
    <property type="match status" value="1"/>
</dbReference>
<evidence type="ECO:0000313" key="6">
    <source>
        <dbReference type="Proteomes" id="UP000014174"/>
    </source>
</evidence>
<feature type="domain" description="Pyruvate carboxyltransferase" evidence="4">
    <location>
        <begin position="10"/>
        <end position="261"/>
    </location>
</feature>